<dbReference type="EMBL" id="CP019477">
    <property type="protein sequence ID" value="UQC84653.1"/>
    <property type="molecule type" value="Genomic_DNA"/>
</dbReference>
<sequence>MLHRSLPAFVMVPDDHYWFRGIPPASSGHTCEGEPCMFIYYTHTLGMRQPSAVPACSSRDIGETWTVPIVRTSAWVPESGLHLTLYKFYLYQASGPELRLASLCRYLCPLTAIIQKIPSVCLLVGDMKYLMA</sequence>
<name>A0A9Q8WI95_9PEZI</name>
<reference evidence="1" key="1">
    <citation type="journal article" date="2021" name="Mol. Plant Microbe Interact.">
        <title>Complete Genome Sequence of the Plant-Pathogenic Fungus Colletotrichum lupini.</title>
        <authorList>
            <person name="Baroncelli R."/>
            <person name="Pensec F."/>
            <person name="Da Lio D."/>
            <person name="Boufleur T."/>
            <person name="Vicente I."/>
            <person name="Sarrocco S."/>
            <person name="Picot A."/>
            <person name="Baraldi E."/>
            <person name="Sukno S."/>
            <person name="Thon M."/>
            <person name="Le Floch G."/>
        </authorList>
    </citation>
    <scope>NUCLEOTIDE SEQUENCE</scope>
    <source>
        <strain evidence="1">IMI 504893</strain>
    </source>
</reference>
<dbReference type="KEGG" id="clup:CLUP02_10149"/>
<organism evidence="1 2">
    <name type="scientific">Colletotrichum lupini</name>
    <dbReference type="NCBI Taxonomy" id="145971"/>
    <lineage>
        <taxon>Eukaryota</taxon>
        <taxon>Fungi</taxon>
        <taxon>Dikarya</taxon>
        <taxon>Ascomycota</taxon>
        <taxon>Pezizomycotina</taxon>
        <taxon>Sordariomycetes</taxon>
        <taxon>Hypocreomycetidae</taxon>
        <taxon>Glomerellales</taxon>
        <taxon>Glomerellaceae</taxon>
        <taxon>Colletotrichum</taxon>
        <taxon>Colletotrichum acutatum species complex</taxon>
    </lineage>
</organism>
<dbReference type="Proteomes" id="UP000830671">
    <property type="component" value="Chromosome 5"/>
</dbReference>
<accession>A0A9Q8WI95</accession>
<dbReference type="AlphaFoldDB" id="A0A9Q8WI95"/>
<proteinExistence type="predicted"/>
<keyword evidence="2" id="KW-1185">Reference proteome</keyword>
<gene>
    <name evidence="1" type="ORF">CLUP02_10149</name>
</gene>
<evidence type="ECO:0000313" key="1">
    <source>
        <dbReference type="EMBL" id="UQC84653.1"/>
    </source>
</evidence>
<dbReference type="RefSeq" id="XP_049146270.1">
    <property type="nucleotide sequence ID" value="XM_049289125.1"/>
</dbReference>
<evidence type="ECO:0000313" key="2">
    <source>
        <dbReference type="Proteomes" id="UP000830671"/>
    </source>
</evidence>
<dbReference type="GeneID" id="73344135"/>
<protein>
    <submittedName>
        <fullName evidence="1">Uncharacterized protein</fullName>
    </submittedName>
</protein>